<dbReference type="EMBL" id="AYYO01000010">
    <property type="protein sequence ID" value="KRM56053.1"/>
    <property type="molecule type" value="Genomic_DNA"/>
</dbReference>
<evidence type="ECO:0000313" key="4">
    <source>
        <dbReference type="Proteomes" id="UP000051679"/>
    </source>
</evidence>
<dbReference type="InterPro" id="IPR025857">
    <property type="entry name" value="MacB_PCD"/>
</dbReference>
<keyword evidence="1" id="KW-0812">Transmembrane</keyword>
<reference evidence="3 4" key="1">
    <citation type="journal article" date="2015" name="Genome Announc.">
        <title>Expanding the biotechnology potential of lactobacilli through comparative genomics of 213 strains and associated genera.</title>
        <authorList>
            <person name="Sun Z."/>
            <person name="Harris H.M."/>
            <person name="McCann A."/>
            <person name="Guo C."/>
            <person name="Argimon S."/>
            <person name="Zhang W."/>
            <person name="Yang X."/>
            <person name="Jeffery I.B."/>
            <person name="Cooney J.C."/>
            <person name="Kagawa T.F."/>
            <person name="Liu W."/>
            <person name="Song Y."/>
            <person name="Salvetti E."/>
            <person name="Wrobel A."/>
            <person name="Rasinkangas P."/>
            <person name="Parkhill J."/>
            <person name="Rea M.C."/>
            <person name="O'Sullivan O."/>
            <person name="Ritari J."/>
            <person name="Douillard F.P."/>
            <person name="Paul Ross R."/>
            <person name="Yang R."/>
            <person name="Briner A.E."/>
            <person name="Felis G.E."/>
            <person name="de Vos W.M."/>
            <person name="Barrangou R."/>
            <person name="Klaenhammer T.R."/>
            <person name="Caufield P.W."/>
            <person name="Cui Y."/>
            <person name="Zhang H."/>
            <person name="O'Toole P.W."/>
        </authorList>
    </citation>
    <scope>NUCLEOTIDE SEQUENCE [LARGE SCALE GENOMIC DNA]</scope>
    <source>
        <strain evidence="3 4">DSM 20505</strain>
    </source>
</reference>
<dbReference type="PATRIC" id="fig|1291052.5.peg.855"/>
<evidence type="ECO:0000313" key="3">
    <source>
        <dbReference type="EMBL" id="KRM56053.1"/>
    </source>
</evidence>
<feature type="transmembrane region" description="Helical" evidence="1">
    <location>
        <begin position="255"/>
        <end position="281"/>
    </location>
</feature>
<dbReference type="STRING" id="1291052.FC18_GL000839"/>
<evidence type="ECO:0000259" key="2">
    <source>
        <dbReference type="Pfam" id="PF12704"/>
    </source>
</evidence>
<keyword evidence="1" id="KW-1133">Transmembrane helix</keyword>
<feature type="domain" description="MacB-like periplasmic core" evidence="2">
    <location>
        <begin position="41"/>
        <end position="168"/>
    </location>
</feature>
<gene>
    <name evidence="3" type="ORF">FC18_GL000839</name>
</gene>
<name>A0A0R1ZNI0_9LACO</name>
<organism evidence="3 4">
    <name type="scientific">Lacticaseibacillus sharpeae JCM 1186 = DSM 20505</name>
    <dbReference type="NCBI Taxonomy" id="1291052"/>
    <lineage>
        <taxon>Bacteria</taxon>
        <taxon>Bacillati</taxon>
        <taxon>Bacillota</taxon>
        <taxon>Bacilli</taxon>
        <taxon>Lactobacillales</taxon>
        <taxon>Lactobacillaceae</taxon>
        <taxon>Lacticaseibacillus</taxon>
    </lineage>
</organism>
<dbReference type="Pfam" id="PF12704">
    <property type="entry name" value="MacB_PCD"/>
    <property type="match status" value="1"/>
</dbReference>
<dbReference type="RefSeq" id="WP_056975442.1">
    <property type="nucleotide sequence ID" value="NZ_AYYO01000010.1"/>
</dbReference>
<feature type="transmembrane region" description="Helical" evidence="1">
    <location>
        <begin position="214"/>
        <end position="235"/>
    </location>
</feature>
<sequence>MLKHTFVSILGLIIAILAGLALSKADQTQYANVLNHAGIADDAFVYHTKSTKKVNQAVTQLEQTGLKDYQVQFALDKTTSMVFAEGEYTSLPIDSGHFFTSADFKSSLPVAVVGANAAANLYQAGDQSYLPLKGHYVAVVGTVKTNQGSRLNDHIFLNASTDSKLVNPQLKDVEIFVDGIDESDVHTFTRIFGAKPHHMTVATTQSHRSWTALYGVWVLAIVGTAILMVAVALLATLVSPHAQVGGLDSPLRNRYVWGMGTSFLPGMGIAIVLGAVIAWWQFYINNYFRLILVEAGLLGVFILATQIFMHLRLRKEEQ</sequence>
<keyword evidence="4" id="KW-1185">Reference proteome</keyword>
<dbReference type="Proteomes" id="UP000051679">
    <property type="component" value="Unassembled WGS sequence"/>
</dbReference>
<proteinExistence type="predicted"/>
<feature type="transmembrane region" description="Helical" evidence="1">
    <location>
        <begin position="287"/>
        <end position="309"/>
    </location>
</feature>
<accession>A0A0R1ZNI0</accession>
<comment type="caution">
    <text evidence="3">The sequence shown here is derived from an EMBL/GenBank/DDBJ whole genome shotgun (WGS) entry which is preliminary data.</text>
</comment>
<protein>
    <submittedName>
        <fullName evidence="3">Membrane protein</fullName>
    </submittedName>
</protein>
<dbReference type="AlphaFoldDB" id="A0A0R1ZNI0"/>
<evidence type="ECO:0000256" key="1">
    <source>
        <dbReference type="SAM" id="Phobius"/>
    </source>
</evidence>
<keyword evidence="1" id="KW-0472">Membrane</keyword>